<gene>
    <name evidence="2" type="ORF">AVDCRST_MAG69-2866</name>
</gene>
<feature type="compositionally biased region" description="Basic residues" evidence="1">
    <location>
        <begin position="329"/>
        <end position="342"/>
    </location>
</feature>
<accession>A0A6J4TAK8</accession>
<dbReference type="EMBL" id="CADCVP010000316">
    <property type="protein sequence ID" value="CAA9517694.1"/>
    <property type="molecule type" value="Genomic_DNA"/>
</dbReference>
<feature type="compositionally biased region" description="Basic and acidic residues" evidence="1">
    <location>
        <begin position="256"/>
        <end position="276"/>
    </location>
</feature>
<feature type="compositionally biased region" description="Basic residues" evidence="1">
    <location>
        <begin position="211"/>
        <end position="229"/>
    </location>
</feature>
<feature type="compositionally biased region" description="Basic residues" evidence="1">
    <location>
        <begin position="481"/>
        <end position="500"/>
    </location>
</feature>
<feature type="compositionally biased region" description="Low complexity" evidence="1">
    <location>
        <begin position="29"/>
        <end position="44"/>
    </location>
</feature>
<sequence length="552" mass="60236">DFRALLPGGPARGGGRSARRGPTRRRRAGPQARDADGAVLAADRILARRRPRAGGGGGRLLRDPGRGLGVQPRLPDPESGPLAVRRRGAVGGVHPGVHRAARGRQAPRGLPARRSDVRAHPRRPRNHHRAHARAGAGADPGSHRLGVRRRARHADRRPLAGDVPHRRPSRPQRTGGRRAQRARSLLDSRAGAGDLEPGDHRRAGRPTGLLRGRRAHLRLRDRRAGRHGRPARDVARGVQVDRLHDADLVRLARSPDPPDPRPDAARDDRARPDQLQHAHQRRPRLGGLRVGLRRDQLRLPHLHAAAGHVLRGGGHRPVPRPVAAGDAPRRRRPAGRARHRHPPDRAAADPGHGRHPGPRRADDAARLRTRGVRGRVDRPRLRGAVLVRPLAALLGRQPAADPDLLLPPAPVDADRAGRAHAAGQRAGVRRPLSAFRDPGDRLRDGRRQHRHDRRTGDRPAPPARRPRARADAQRLRDHARGLRAARRGRLRRLVGPRRGPRPLPSRSADQRGSRRGRRHGGLRGSAAGAEGPGGARHRRDAGSAAAPAAWRL</sequence>
<feature type="region of interest" description="Disordered" evidence="1">
    <location>
        <begin position="309"/>
        <end position="375"/>
    </location>
</feature>
<feature type="region of interest" description="Disordered" evidence="1">
    <location>
        <begin position="400"/>
        <end position="552"/>
    </location>
</feature>
<dbReference type="AlphaFoldDB" id="A0A6J4TAK8"/>
<feature type="compositionally biased region" description="Basic residues" evidence="1">
    <location>
        <begin position="120"/>
        <end position="132"/>
    </location>
</feature>
<organism evidence="2">
    <name type="scientific">uncultured Solirubrobacteraceae bacterium</name>
    <dbReference type="NCBI Taxonomy" id="1162706"/>
    <lineage>
        <taxon>Bacteria</taxon>
        <taxon>Bacillati</taxon>
        <taxon>Actinomycetota</taxon>
        <taxon>Thermoleophilia</taxon>
        <taxon>Solirubrobacterales</taxon>
        <taxon>Solirubrobacteraceae</taxon>
        <taxon>environmental samples</taxon>
    </lineage>
</organism>
<name>A0A6J4TAK8_9ACTN</name>
<feature type="compositionally biased region" description="Basic and acidic residues" evidence="1">
    <location>
        <begin position="230"/>
        <end position="250"/>
    </location>
</feature>
<feature type="compositionally biased region" description="Basic and acidic residues" evidence="1">
    <location>
        <begin position="156"/>
        <end position="165"/>
    </location>
</feature>
<feature type="non-terminal residue" evidence="2">
    <location>
        <position position="552"/>
    </location>
</feature>
<feature type="compositionally biased region" description="Basic residues" evidence="1">
    <location>
        <begin position="145"/>
        <end position="155"/>
    </location>
</feature>
<feature type="compositionally biased region" description="Low complexity" evidence="1">
    <location>
        <begin position="542"/>
        <end position="552"/>
    </location>
</feature>
<reference evidence="2" key="1">
    <citation type="submission" date="2020-02" db="EMBL/GenBank/DDBJ databases">
        <authorList>
            <person name="Meier V. D."/>
        </authorList>
    </citation>
    <scope>NUCLEOTIDE SEQUENCE</scope>
    <source>
        <strain evidence="2">AVDCRST_MAG69</strain>
    </source>
</reference>
<feature type="compositionally biased region" description="Basic residues" evidence="1">
    <location>
        <begin position="17"/>
        <end position="28"/>
    </location>
</feature>
<feature type="non-terminal residue" evidence="2">
    <location>
        <position position="1"/>
    </location>
</feature>
<protein>
    <submittedName>
        <fullName evidence="2">Proposed peptidoglycan lipid II flippase MurJ</fullName>
    </submittedName>
</protein>
<feature type="compositionally biased region" description="Basic residues" evidence="1">
    <location>
        <begin position="166"/>
        <end position="181"/>
    </location>
</feature>
<feature type="compositionally biased region" description="Basic and acidic residues" evidence="1">
    <location>
        <begin position="468"/>
        <end position="480"/>
    </location>
</feature>
<proteinExistence type="predicted"/>
<evidence type="ECO:0000256" key="1">
    <source>
        <dbReference type="SAM" id="MobiDB-lite"/>
    </source>
</evidence>
<feature type="compositionally biased region" description="Low complexity" evidence="1">
    <location>
        <begin position="419"/>
        <end position="430"/>
    </location>
</feature>
<feature type="region of interest" description="Disordered" evidence="1">
    <location>
        <begin position="1"/>
        <end position="289"/>
    </location>
</feature>
<evidence type="ECO:0000313" key="2">
    <source>
        <dbReference type="EMBL" id="CAA9517694.1"/>
    </source>
</evidence>